<name>A0A5A7R6C4_STRAF</name>
<keyword evidence="2" id="KW-1185">Reference proteome</keyword>
<evidence type="ECO:0000313" key="2">
    <source>
        <dbReference type="Proteomes" id="UP000325081"/>
    </source>
</evidence>
<proteinExistence type="predicted"/>
<dbReference type="AlphaFoldDB" id="A0A5A7R6C4"/>
<evidence type="ECO:0000313" key="1">
    <source>
        <dbReference type="EMBL" id="GER51821.1"/>
    </source>
</evidence>
<organism evidence="1 2">
    <name type="scientific">Striga asiatica</name>
    <name type="common">Asiatic witchweed</name>
    <name type="synonym">Buchnera asiatica</name>
    <dbReference type="NCBI Taxonomy" id="4170"/>
    <lineage>
        <taxon>Eukaryota</taxon>
        <taxon>Viridiplantae</taxon>
        <taxon>Streptophyta</taxon>
        <taxon>Embryophyta</taxon>
        <taxon>Tracheophyta</taxon>
        <taxon>Spermatophyta</taxon>
        <taxon>Magnoliopsida</taxon>
        <taxon>eudicotyledons</taxon>
        <taxon>Gunneridae</taxon>
        <taxon>Pentapetalae</taxon>
        <taxon>asterids</taxon>
        <taxon>lamiids</taxon>
        <taxon>Lamiales</taxon>
        <taxon>Orobanchaceae</taxon>
        <taxon>Buchnereae</taxon>
        <taxon>Striga</taxon>
    </lineage>
</organism>
<sequence length="101" mass="11512">MVEEDGGANNTFPDCLPQMDLDGIQEGGQRKIQDHNQPNRKLLKLGVRMLLQLLRGERNYLCLLKEGCISFLERMQVGQEAKQVDQEAKVDLKVIKAFNKN</sequence>
<dbReference type="EMBL" id="BKCP01009959">
    <property type="protein sequence ID" value="GER51821.1"/>
    <property type="molecule type" value="Genomic_DNA"/>
</dbReference>
<dbReference type="Proteomes" id="UP000325081">
    <property type="component" value="Unassembled WGS sequence"/>
</dbReference>
<comment type="caution">
    <text evidence="1">The sequence shown here is derived from an EMBL/GenBank/DDBJ whole genome shotgun (WGS) entry which is preliminary data.</text>
</comment>
<gene>
    <name evidence="1" type="ORF">STAS_29240</name>
</gene>
<accession>A0A5A7R6C4</accession>
<reference evidence="2" key="1">
    <citation type="journal article" date="2019" name="Curr. Biol.">
        <title>Genome Sequence of Striga asiatica Provides Insight into the Evolution of Plant Parasitism.</title>
        <authorList>
            <person name="Yoshida S."/>
            <person name="Kim S."/>
            <person name="Wafula E.K."/>
            <person name="Tanskanen J."/>
            <person name="Kim Y.M."/>
            <person name="Honaas L."/>
            <person name="Yang Z."/>
            <person name="Spallek T."/>
            <person name="Conn C.E."/>
            <person name="Ichihashi Y."/>
            <person name="Cheong K."/>
            <person name="Cui S."/>
            <person name="Der J.P."/>
            <person name="Gundlach H."/>
            <person name="Jiao Y."/>
            <person name="Hori C."/>
            <person name="Ishida J.K."/>
            <person name="Kasahara H."/>
            <person name="Kiba T."/>
            <person name="Kim M.S."/>
            <person name="Koo N."/>
            <person name="Laohavisit A."/>
            <person name="Lee Y.H."/>
            <person name="Lumba S."/>
            <person name="McCourt P."/>
            <person name="Mortimer J.C."/>
            <person name="Mutuku J.M."/>
            <person name="Nomura T."/>
            <person name="Sasaki-Sekimoto Y."/>
            <person name="Seto Y."/>
            <person name="Wang Y."/>
            <person name="Wakatake T."/>
            <person name="Sakakibara H."/>
            <person name="Demura T."/>
            <person name="Yamaguchi S."/>
            <person name="Yoneyama K."/>
            <person name="Manabe R.I."/>
            <person name="Nelson D.C."/>
            <person name="Schulman A.H."/>
            <person name="Timko M.P."/>
            <person name="dePamphilis C.W."/>
            <person name="Choi D."/>
            <person name="Shirasu K."/>
        </authorList>
    </citation>
    <scope>NUCLEOTIDE SEQUENCE [LARGE SCALE GENOMIC DNA]</scope>
    <source>
        <strain evidence="2">cv. UVA1</strain>
    </source>
</reference>
<protein>
    <submittedName>
        <fullName evidence="1">BNR/Asp-box repeat family protein</fullName>
    </submittedName>
</protein>